<name>A0ABD0LY89_9CAEN</name>
<protein>
    <submittedName>
        <fullName evidence="1">Uncharacterized protein</fullName>
    </submittedName>
</protein>
<proteinExistence type="predicted"/>
<keyword evidence="2" id="KW-1185">Reference proteome</keyword>
<organism evidence="1 2">
    <name type="scientific">Batillaria attramentaria</name>
    <dbReference type="NCBI Taxonomy" id="370345"/>
    <lineage>
        <taxon>Eukaryota</taxon>
        <taxon>Metazoa</taxon>
        <taxon>Spiralia</taxon>
        <taxon>Lophotrochozoa</taxon>
        <taxon>Mollusca</taxon>
        <taxon>Gastropoda</taxon>
        <taxon>Caenogastropoda</taxon>
        <taxon>Sorbeoconcha</taxon>
        <taxon>Cerithioidea</taxon>
        <taxon>Batillariidae</taxon>
        <taxon>Batillaria</taxon>
    </lineage>
</organism>
<accession>A0ABD0LY89</accession>
<dbReference type="AlphaFoldDB" id="A0ABD0LY89"/>
<dbReference type="Proteomes" id="UP001519460">
    <property type="component" value="Unassembled WGS sequence"/>
</dbReference>
<sequence length="291" mass="33687">MYPSQTFCFTNILEAFEARRKAEDVAADLERRRRERGWLTEDERERAIEAVAGLQKTERSLRSRFGRFISGYRASSITARIESLISMPRMSNFEPGPGDHENHYHSIRANSNTETHNSIVKALQQLQLPSRMKTPDRQTRMSKGERRALLEAEVEKLLEDMAKVRARLVAVLQVDDDDIQSMYASNLFKRFRFQNRQYQKQHQSAQNHFQQVDGTSLMAPGRTLQEGLKNNSTKAELFLAQVLPVHSLQYIPYSEMIRFLRACFMLVTVVGFSSLRECGVLFIKRVWGSLH</sequence>
<evidence type="ECO:0000313" key="1">
    <source>
        <dbReference type="EMBL" id="KAK7504073.1"/>
    </source>
</evidence>
<comment type="caution">
    <text evidence="1">The sequence shown here is derived from an EMBL/GenBank/DDBJ whole genome shotgun (WGS) entry which is preliminary data.</text>
</comment>
<reference evidence="1 2" key="1">
    <citation type="journal article" date="2023" name="Sci. Data">
        <title>Genome assembly of the Korean intertidal mud-creeper Batillaria attramentaria.</title>
        <authorList>
            <person name="Patra A.K."/>
            <person name="Ho P.T."/>
            <person name="Jun S."/>
            <person name="Lee S.J."/>
            <person name="Kim Y."/>
            <person name="Won Y.J."/>
        </authorList>
    </citation>
    <scope>NUCLEOTIDE SEQUENCE [LARGE SCALE GENOMIC DNA]</scope>
    <source>
        <strain evidence="1">Wonlab-2016</strain>
    </source>
</reference>
<gene>
    <name evidence="1" type="ORF">BaRGS_00004805</name>
</gene>
<evidence type="ECO:0000313" key="2">
    <source>
        <dbReference type="Proteomes" id="UP001519460"/>
    </source>
</evidence>
<dbReference type="EMBL" id="JACVVK020000017">
    <property type="protein sequence ID" value="KAK7504073.1"/>
    <property type="molecule type" value="Genomic_DNA"/>
</dbReference>